<dbReference type="Proteomes" id="UP000784294">
    <property type="component" value="Unassembled WGS sequence"/>
</dbReference>
<dbReference type="AlphaFoldDB" id="A0A3S5BCZ0"/>
<reference evidence="1" key="1">
    <citation type="submission" date="2018-11" db="EMBL/GenBank/DDBJ databases">
        <authorList>
            <consortium name="Pathogen Informatics"/>
        </authorList>
    </citation>
    <scope>NUCLEOTIDE SEQUENCE</scope>
</reference>
<evidence type="ECO:0000313" key="2">
    <source>
        <dbReference type="Proteomes" id="UP000784294"/>
    </source>
</evidence>
<keyword evidence="2" id="KW-1185">Reference proteome</keyword>
<proteinExistence type="predicted"/>
<sequence>MPSQKLRFYLLMRYMYQRRRAKLGPRPRKGADQLTWTDTFLPLARSLIKRPGVSSLPLSLTAKPREPLADQKSSIGSLDQVDQVCRRRTDLLTSVSN</sequence>
<accession>A0A3S5BCZ0</accession>
<comment type="caution">
    <text evidence="1">The sequence shown here is derived from an EMBL/GenBank/DDBJ whole genome shotgun (WGS) entry which is preliminary data.</text>
</comment>
<gene>
    <name evidence="1" type="ORF">PXEA_LOCUS34366</name>
</gene>
<name>A0A3S5BCZ0_9PLAT</name>
<evidence type="ECO:0000313" key="1">
    <source>
        <dbReference type="EMBL" id="VEL40926.1"/>
    </source>
</evidence>
<dbReference type="EMBL" id="CAAALY010267074">
    <property type="protein sequence ID" value="VEL40926.1"/>
    <property type="molecule type" value="Genomic_DNA"/>
</dbReference>
<protein>
    <submittedName>
        <fullName evidence="1">Uncharacterized protein</fullName>
    </submittedName>
</protein>
<organism evidence="1 2">
    <name type="scientific">Protopolystoma xenopodis</name>
    <dbReference type="NCBI Taxonomy" id="117903"/>
    <lineage>
        <taxon>Eukaryota</taxon>
        <taxon>Metazoa</taxon>
        <taxon>Spiralia</taxon>
        <taxon>Lophotrochozoa</taxon>
        <taxon>Platyhelminthes</taxon>
        <taxon>Monogenea</taxon>
        <taxon>Polyopisthocotylea</taxon>
        <taxon>Polystomatidea</taxon>
        <taxon>Polystomatidae</taxon>
        <taxon>Protopolystoma</taxon>
    </lineage>
</organism>